<keyword evidence="2" id="KW-0808">Transferase</keyword>
<dbReference type="HOGENOM" id="CLU_013985_34_2_9"/>
<sequence>MPMFSARIEGKKNRVNCRKGAEMTLITIEELCTEEEVVQIFPLMKDLRPYLDEMRFREIWRAMQPDGYRIYVMYDKGEIVAFTGIQIRTNMYYFRHVFVHELVTRADIRSKGYGKKLLTFVHEWGRENGCVTVALESALTRADAHRFYEEKMSYDRFCYSFKAELC</sequence>
<dbReference type="InterPro" id="IPR016181">
    <property type="entry name" value="Acyl_CoA_acyltransferase"/>
</dbReference>
<dbReference type="SUPFAM" id="SSF55729">
    <property type="entry name" value="Acyl-CoA N-acyltransferases (Nat)"/>
    <property type="match status" value="1"/>
</dbReference>
<dbReference type="InterPro" id="IPR000182">
    <property type="entry name" value="GNAT_dom"/>
</dbReference>
<organism evidence="2 3">
    <name type="scientific">Aneurinibacillus aneurinilyticus ATCC 12856</name>
    <dbReference type="NCBI Taxonomy" id="649747"/>
    <lineage>
        <taxon>Bacteria</taxon>
        <taxon>Bacillati</taxon>
        <taxon>Bacillota</taxon>
        <taxon>Bacilli</taxon>
        <taxon>Bacillales</taxon>
        <taxon>Paenibacillaceae</taxon>
        <taxon>Aneurinibacillus group</taxon>
        <taxon>Aneurinibacillus</taxon>
    </lineage>
</organism>
<evidence type="ECO:0000259" key="1">
    <source>
        <dbReference type="PROSITE" id="PS51186"/>
    </source>
</evidence>
<reference evidence="2 3" key="1">
    <citation type="submission" date="2013-08" db="EMBL/GenBank/DDBJ databases">
        <authorList>
            <person name="Weinstock G."/>
            <person name="Sodergren E."/>
            <person name="Wylie T."/>
            <person name="Fulton L."/>
            <person name="Fulton R."/>
            <person name="Fronick C."/>
            <person name="O'Laughlin M."/>
            <person name="Godfrey J."/>
            <person name="Miner T."/>
            <person name="Herter B."/>
            <person name="Appelbaum E."/>
            <person name="Cordes M."/>
            <person name="Lek S."/>
            <person name="Wollam A."/>
            <person name="Pepin K.H."/>
            <person name="Palsikar V.B."/>
            <person name="Mitreva M."/>
            <person name="Wilson R.K."/>
        </authorList>
    </citation>
    <scope>NUCLEOTIDE SEQUENCE [LARGE SCALE GENOMIC DNA]</scope>
    <source>
        <strain evidence="2 3">ATCC 12856</strain>
    </source>
</reference>
<gene>
    <name evidence="2" type="ORF">HMPREF0083_00849</name>
</gene>
<evidence type="ECO:0000313" key="3">
    <source>
        <dbReference type="Proteomes" id="UP000016511"/>
    </source>
</evidence>
<evidence type="ECO:0000313" key="2">
    <source>
        <dbReference type="EMBL" id="ERI11037.1"/>
    </source>
</evidence>
<dbReference type="PATRIC" id="fig|649747.3.peg.768"/>
<dbReference type="Gene3D" id="3.40.630.30">
    <property type="match status" value="1"/>
</dbReference>
<dbReference type="eggNOG" id="COG0456">
    <property type="taxonomic scope" value="Bacteria"/>
</dbReference>
<dbReference type="STRING" id="649747.HMPREF0083_00849"/>
<dbReference type="Proteomes" id="UP000016511">
    <property type="component" value="Unassembled WGS sequence"/>
</dbReference>
<comment type="caution">
    <text evidence="2">The sequence shown here is derived from an EMBL/GenBank/DDBJ whole genome shotgun (WGS) entry which is preliminary data.</text>
</comment>
<accession>U1YG25</accession>
<protein>
    <submittedName>
        <fullName evidence="2">Acetyltransferase, GNAT family</fullName>
    </submittedName>
</protein>
<proteinExistence type="predicted"/>
<dbReference type="GO" id="GO:0016747">
    <property type="term" value="F:acyltransferase activity, transferring groups other than amino-acyl groups"/>
    <property type="evidence" value="ECO:0007669"/>
    <property type="project" value="InterPro"/>
</dbReference>
<name>U1YG25_ANEAE</name>
<dbReference type="CDD" id="cd04301">
    <property type="entry name" value="NAT_SF"/>
    <property type="match status" value="1"/>
</dbReference>
<dbReference type="EMBL" id="AWSJ01000055">
    <property type="protein sequence ID" value="ERI11037.1"/>
    <property type="molecule type" value="Genomic_DNA"/>
</dbReference>
<dbReference type="Pfam" id="PF00583">
    <property type="entry name" value="Acetyltransf_1"/>
    <property type="match status" value="1"/>
</dbReference>
<dbReference type="AlphaFoldDB" id="U1YG25"/>
<feature type="domain" description="N-acetyltransferase" evidence="1">
    <location>
        <begin position="26"/>
        <end position="166"/>
    </location>
</feature>
<dbReference type="PROSITE" id="PS51186">
    <property type="entry name" value="GNAT"/>
    <property type="match status" value="1"/>
</dbReference>
<keyword evidence="3" id="KW-1185">Reference proteome</keyword>